<feature type="transmembrane region" description="Helical" evidence="2">
    <location>
        <begin position="63"/>
        <end position="85"/>
    </location>
</feature>
<proteinExistence type="predicted"/>
<dbReference type="AlphaFoldDB" id="A0A7J5D304"/>
<accession>A0A7J5D304</accession>
<keyword evidence="1" id="KW-0677">Repeat</keyword>
<evidence type="ECO:0000313" key="3">
    <source>
        <dbReference type="EMBL" id="KAB1973071.1"/>
    </source>
</evidence>
<gene>
    <name evidence="3" type="ORF">F8144_44320</name>
</gene>
<sequence length="447" mass="49936">MASMNPARLVDWIESRDLPATALTVAVLVLAAVLVWARLDRTKPDENSEDEVQARAKRRRTRVIVGGTAGTIAFIVLLIWGPWWIEDHHLRDKNGDLASSAGIIVTGFRTMLVAIAAGGLTAAGLYYTREKHQLEREQFQHIQEQFAENQRQFERTLRETQDRDERQNQLTREGQVTGRYVEAVKLLASTEPSENLGGIYSLERIMKDSHRDHGAIVDVLAGFAFKSSLNLYENLDESTGFIPAASDPGQTRSIPLPLAVRAAINVIGRNWTPDHGRADLREIRLSYLLLTEIDLSGAELRRADLRGANLREAMLVSTQMVRAKLEESDLQGANLTSAYLKWARLSEARMNETVLEKADLSKANLFGARLRRANMTDTVLDDAYLLEADLRDAVGLTVQRVVRARIYESTKLPEDIAADPAIVARIATCERLRLRNPDPQPAGEDPE</sequence>
<evidence type="ECO:0000256" key="1">
    <source>
        <dbReference type="ARBA" id="ARBA00022737"/>
    </source>
</evidence>
<dbReference type="Proteomes" id="UP000442990">
    <property type="component" value="Unassembled WGS sequence"/>
</dbReference>
<keyword evidence="2" id="KW-1133">Transmembrane helix</keyword>
<name>A0A7J5D304_9ACTN</name>
<organism evidence="3 4">
    <name type="scientific">Streptomyces triticiradicis</name>
    <dbReference type="NCBI Taxonomy" id="2651189"/>
    <lineage>
        <taxon>Bacteria</taxon>
        <taxon>Bacillati</taxon>
        <taxon>Actinomycetota</taxon>
        <taxon>Actinomycetes</taxon>
        <taxon>Kitasatosporales</taxon>
        <taxon>Streptomycetaceae</taxon>
        <taxon>Streptomyces</taxon>
    </lineage>
</organism>
<keyword evidence="2" id="KW-0472">Membrane</keyword>
<evidence type="ECO:0000256" key="2">
    <source>
        <dbReference type="SAM" id="Phobius"/>
    </source>
</evidence>
<feature type="transmembrane region" description="Helical" evidence="2">
    <location>
        <begin position="20"/>
        <end position="39"/>
    </location>
</feature>
<dbReference type="Gene3D" id="2.160.20.80">
    <property type="entry name" value="E3 ubiquitin-protein ligase SopA"/>
    <property type="match status" value="1"/>
</dbReference>
<dbReference type="PANTHER" id="PTHR47485">
    <property type="entry name" value="THYLAKOID LUMENAL 17.4 KDA PROTEIN, CHLOROPLASTIC"/>
    <property type="match status" value="1"/>
</dbReference>
<dbReference type="Pfam" id="PF00805">
    <property type="entry name" value="Pentapeptide"/>
    <property type="match status" value="2"/>
</dbReference>
<protein>
    <submittedName>
        <fullName evidence="3">Pentapeptide repeat-containing protein</fullName>
    </submittedName>
</protein>
<dbReference type="SUPFAM" id="SSF141571">
    <property type="entry name" value="Pentapeptide repeat-like"/>
    <property type="match status" value="1"/>
</dbReference>
<comment type="caution">
    <text evidence="3">The sequence shown here is derived from an EMBL/GenBank/DDBJ whole genome shotgun (WGS) entry which is preliminary data.</text>
</comment>
<reference evidence="3 4" key="1">
    <citation type="submission" date="2019-09" db="EMBL/GenBank/DDBJ databases">
        <title>Isolation and identification of active actinomycetes.</title>
        <authorList>
            <person name="Yu Z."/>
            <person name="Han C."/>
            <person name="Yu B."/>
        </authorList>
    </citation>
    <scope>NUCLEOTIDE SEQUENCE [LARGE SCALE GENOMIC DNA]</scope>
    <source>
        <strain evidence="3 4">NEAU-H2</strain>
    </source>
</reference>
<dbReference type="InterPro" id="IPR001646">
    <property type="entry name" value="5peptide_repeat"/>
</dbReference>
<dbReference type="PANTHER" id="PTHR47485:SF1">
    <property type="entry name" value="THYLAKOID LUMENAL 17.4 KDA PROTEIN, CHLOROPLASTIC"/>
    <property type="match status" value="1"/>
</dbReference>
<keyword evidence="2" id="KW-0812">Transmembrane</keyword>
<keyword evidence="4" id="KW-1185">Reference proteome</keyword>
<feature type="transmembrane region" description="Helical" evidence="2">
    <location>
        <begin position="97"/>
        <end position="127"/>
    </location>
</feature>
<dbReference type="EMBL" id="WBKG01000093">
    <property type="protein sequence ID" value="KAB1973071.1"/>
    <property type="molecule type" value="Genomic_DNA"/>
</dbReference>
<evidence type="ECO:0000313" key="4">
    <source>
        <dbReference type="Proteomes" id="UP000442990"/>
    </source>
</evidence>